<dbReference type="OrthoDB" id="9770715at2"/>
<evidence type="ECO:0000313" key="3">
    <source>
        <dbReference type="Proteomes" id="UP000426424"/>
    </source>
</evidence>
<reference evidence="2 3" key="1">
    <citation type="submission" date="2019-12" db="EMBL/GenBank/DDBJ databases">
        <title>The complete genome of the thermophilic, anoxygenic phototrophic gammaproteobacterium Thermochromatium tepidum.</title>
        <authorList>
            <person name="Sattley W.M."/>
            <person name="Swingley W.D."/>
            <person name="Burchell B.M."/>
            <person name="Gurbani S.A."/>
            <person name="Kujawa C.M."/>
            <person name="Nuccio D.A."/>
            <person name="Schladweiler J."/>
            <person name="Shaffer K.N."/>
            <person name="Stokes L.M."/>
            <person name="Touchman J.W."/>
            <person name="Blankenship R.E."/>
            <person name="Madigan M.T."/>
        </authorList>
    </citation>
    <scope>NUCLEOTIDE SEQUENCE [LARGE SCALE GENOMIC DNA]</scope>
    <source>
        <strain evidence="2 3">ATCC 43061</strain>
    </source>
</reference>
<organism evidence="2 3">
    <name type="scientific">Thermochromatium tepidum ATCC 43061</name>
    <dbReference type="NCBI Taxonomy" id="316276"/>
    <lineage>
        <taxon>Bacteria</taxon>
        <taxon>Pseudomonadati</taxon>
        <taxon>Pseudomonadota</taxon>
        <taxon>Gammaproteobacteria</taxon>
        <taxon>Chromatiales</taxon>
        <taxon>Chromatiaceae</taxon>
        <taxon>Thermochromatium</taxon>
    </lineage>
</organism>
<dbReference type="InterPro" id="IPR013976">
    <property type="entry name" value="HDOD"/>
</dbReference>
<dbReference type="RefSeq" id="WP_153974801.1">
    <property type="nucleotide sequence ID" value="NZ_CP039268.1"/>
</dbReference>
<dbReference type="Gene3D" id="1.10.3210.10">
    <property type="entry name" value="Hypothetical protein af1432"/>
    <property type="match status" value="1"/>
</dbReference>
<dbReference type="PANTHER" id="PTHR33525">
    <property type="match status" value="1"/>
</dbReference>
<dbReference type="Pfam" id="PF08668">
    <property type="entry name" value="HDOD"/>
    <property type="match status" value="1"/>
</dbReference>
<keyword evidence="3" id="KW-1185">Reference proteome</keyword>
<dbReference type="AlphaFoldDB" id="A0A6I6E105"/>
<dbReference type="SUPFAM" id="SSF109604">
    <property type="entry name" value="HD-domain/PDEase-like"/>
    <property type="match status" value="1"/>
</dbReference>
<dbReference type="PANTHER" id="PTHR33525:SF3">
    <property type="entry name" value="RIBONUCLEASE Y"/>
    <property type="match status" value="1"/>
</dbReference>
<evidence type="ECO:0000259" key="1">
    <source>
        <dbReference type="PROSITE" id="PS51833"/>
    </source>
</evidence>
<gene>
    <name evidence="2" type="ORF">E6P07_06160</name>
</gene>
<dbReference type="PROSITE" id="PS51833">
    <property type="entry name" value="HDOD"/>
    <property type="match status" value="1"/>
</dbReference>
<dbReference type="EMBL" id="CP039268">
    <property type="protein sequence ID" value="QGU32605.1"/>
    <property type="molecule type" value="Genomic_DNA"/>
</dbReference>
<protein>
    <submittedName>
        <fullName evidence="2">HDOD domain-containing protein</fullName>
    </submittedName>
</protein>
<feature type="domain" description="HDOD" evidence="1">
    <location>
        <begin position="16"/>
        <end position="214"/>
    </location>
</feature>
<dbReference type="InterPro" id="IPR052340">
    <property type="entry name" value="RNase_Y/CdgJ"/>
</dbReference>
<proteinExistence type="predicted"/>
<dbReference type="Proteomes" id="UP000426424">
    <property type="component" value="Chromosome"/>
</dbReference>
<evidence type="ECO:0000313" key="2">
    <source>
        <dbReference type="EMBL" id="QGU32605.1"/>
    </source>
</evidence>
<dbReference type="KEGG" id="ttp:E6P07_06160"/>
<name>A0A6I6E105_THETI</name>
<sequence>MSGATIDRLVKGRGQLLAIPRVVGEVLRLLDDPNSRQSEIARQLEQDPALVAILLRLANSPAFAPARTVDSVERALMLLGREHLRRLVITGAVTQAADHLPNQDMLPLEVFWRHSSYCAVIARLLAEQVAPRLAGSVFIGGLLHDLGQLLLFTQEPQAEHQAFLNSLGALDTLSPPEAERAVLGFDHAQLGGALAEHWGLPESLVACIRYHHDPLAAPEAHALAVSLVHVANSIAHLAELDSRDLLDAPPIEPKILASLDLRTERLMELVEQAQYQILAVEALRNPKLAE</sequence>
<accession>A0A6I6E105</accession>